<name>A0A5N5HSX4_9ROSA</name>
<evidence type="ECO:0000313" key="2">
    <source>
        <dbReference type="EMBL" id="KAB2629833.1"/>
    </source>
</evidence>
<evidence type="ECO:0000313" key="3">
    <source>
        <dbReference type="Proteomes" id="UP000327157"/>
    </source>
</evidence>
<dbReference type="InterPro" id="IPR053023">
    <property type="entry name" value="FLAP_modulator"/>
</dbReference>
<dbReference type="Proteomes" id="UP000327157">
    <property type="component" value="Chromosome 12"/>
</dbReference>
<reference evidence="3" key="2">
    <citation type="submission" date="2019-10" db="EMBL/GenBank/DDBJ databases">
        <title>A de novo genome assembly of a pear dwarfing rootstock.</title>
        <authorList>
            <person name="Wang F."/>
            <person name="Wang J."/>
            <person name="Li S."/>
            <person name="Zhang Y."/>
            <person name="Fang M."/>
            <person name="Ma L."/>
            <person name="Zhao Y."/>
            <person name="Jiang S."/>
        </authorList>
    </citation>
    <scope>NUCLEOTIDE SEQUENCE [LARGE SCALE GENOMIC DNA]</scope>
</reference>
<proteinExistence type="predicted"/>
<evidence type="ECO:0008006" key="4">
    <source>
        <dbReference type="Google" id="ProtNLM"/>
    </source>
</evidence>
<feature type="region of interest" description="Disordered" evidence="1">
    <location>
        <begin position="123"/>
        <end position="149"/>
    </location>
</feature>
<feature type="compositionally biased region" description="Low complexity" evidence="1">
    <location>
        <begin position="126"/>
        <end position="148"/>
    </location>
</feature>
<gene>
    <name evidence="2" type="ORF">D8674_007352</name>
</gene>
<accession>A0A5N5HSX4</accession>
<dbReference type="Pfam" id="PF07466">
    <property type="entry name" value="DUF1517"/>
    <property type="match status" value="1"/>
</dbReference>
<dbReference type="InterPro" id="IPR010903">
    <property type="entry name" value="DUF1517"/>
</dbReference>
<dbReference type="OrthoDB" id="542507at2759"/>
<dbReference type="AlphaFoldDB" id="A0A5N5HSX4"/>
<dbReference type="GO" id="GO:0009507">
    <property type="term" value="C:chloroplast"/>
    <property type="evidence" value="ECO:0007669"/>
    <property type="project" value="TreeGrafter"/>
</dbReference>
<sequence length="402" mass="43353">MAATASLLQPNPLRWNKRNLLPPLRPLPTNPIKFKNFNFQIQKLPCKFKVQCFKQLPESKSRSLVVEENPAHPATNPPNPIGIITGKLLNALKALRKPAMAAVLFGLLLMSNPNLALAASGGRVGGRSFSSSSSSSRSYSVPRTSSSRPDFSYSAPYYAPSPFGFGGGGGGFYVGPAVGVGVGAGSSFFLILTGFAAFVLVSGFLSDRSEGSVLTDTQKTSVLKLQVGLLGMGRTLQRDLSRIAETADTSTADGLAYVLTETTLALLRHPDYCISGYSSVALKRGIDDAEKRFNQLSIEERGKFDEETLVNVNNIRKQSSTSRSANGFRNEYIVITILVAAEGVHKLPAINGSGDLKEALQKLASIPSNKIMAVEVLWTPQNETDTLSERELLEDYPLLRPL</sequence>
<reference evidence="2 3" key="1">
    <citation type="submission" date="2019-09" db="EMBL/GenBank/DDBJ databases">
        <authorList>
            <person name="Ou C."/>
        </authorList>
    </citation>
    <scope>NUCLEOTIDE SEQUENCE [LARGE SCALE GENOMIC DNA]</scope>
    <source>
        <strain evidence="2">S2</strain>
        <tissue evidence="2">Leaf</tissue>
    </source>
</reference>
<keyword evidence="3" id="KW-1185">Reference proteome</keyword>
<comment type="caution">
    <text evidence="2">The sequence shown here is derived from an EMBL/GenBank/DDBJ whole genome shotgun (WGS) entry which is preliminary data.</text>
</comment>
<organism evidence="2 3">
    <name type="scientific">Pyrus ussuriensis x Pyrus communis</name>
    <dbReference type="NCBI Taxonomy" id="2448454"/>
    <lineage>
        <taxon>Eukaryota</taxon>
        <taxon>Viridiplantae</taxon>
        <taxon>Streptophyta</taxon>
        <taxon>Embryophyta</taxon>
        <taxon>Tracheophyta</taxon>
        <taxon>Spermatophyta</taxon>
        <taxon>Magnoliopsida</taxon>
        <taxon>eudicotyledons</taxon>
        <taxon>Gunneridae</taxon>
        <taxon>Pentapetalae</taxon>
        <taxon>rosids</taxon>
        <taxon>fabids</taxon>
        <taxon>Rosales</taxon>
        <taxon>Rosaceae</taxon>
        <taxon>Amygdaloideae</taxon>
        <taxon>Maleae</taxon>
        <taxon>Pyrus</taxon>
    </lineage>
</organism>
<protein>
    <recommendedName>
        <fullName evidence="4">Myelin-associated oligodendrocyte basic protein</fullName>
    </recommendedName>
</protein>
<reference evidence="2 3" key="3">
    <citation type="submission" date="2019-11" db="EMBL/GenBank/DDBJ databases">
        <title>A de novo genome assembly of a pear dwarfing rootstock.</title>
        <authorList>
            <person name="Wang F."/>
            <person name="Wang J."/>
            <person name="Li S."/>
            <person name="Zhang Y."/>
            <person name="Fang M."/>
            <person name="Ma L."/>
            <person name="Zhao Y."/>
            <person name="Jiang S."/>
        </authorList>
    </citation>
    <scope>NUCLEOTIDE SEQUENCE [LARGE SCALE GENOMIC DNA]</scope>
    <source>
        <strain evidence="2">S2</strain>
        <tissue evidence="2">Leaf</tissue>
    </source>
</reference>
<dbReference type="PANTHER" id="PTHR33975">
    <property type="entry name" value="MYELIN-ASSOCIATED OLIGODENDROCYTE BASIC PROTEIN"/>
    <property type="match status" value="1"/>
</dbReference>
<dbReference type="EMBL" id="SMOL01000143">
    <property type="protein sequence ID" value="KAB2629833.1"/>
    <property type="molecule type" value="Genomic_DNA"/>
</dbReference>
<evidence type="ECO:0000256" key="1">
    <source>
        <dbReference type="SAM" id="MobiDB-lite"/>
    </source>
</evidence>
<dbReference type="PANTHER" id="PTHR33975:SF2">
    <property type="entry name" value="MYELIN-ASSOCIATED OLIGODENDROCYTE BASIC PROTEIN"/>
    <property type="match status" value="1"/>
</dbReference>